<dbReference type="InterPro" id="IPR002110">
    <property type="entry name" value="Ankyrin_rpt"/>
</dbReference>
<dbReference type="PROSITE" id="PS50088">
    <property type="entry name" value="ANK_REPEAT"/>
    <property type="match status" value="5"/>
</dbReference>
<proteinExistence type="predicted"/>
<name>A0A818CVE1_9BILA</name>
<feature type="repeat" description="ANK" evidence="7">
    <location>
        <begin position="559"/>
        <end position="591"/>
    </location>
</feature>
<evidence type="ECO:0000259" key="10">
    <source>
        <dbReference type="Pfam" id="PF00520"/>
    </source>
</evidence>
<feature type="transmembrane region" description="Helical" evidence="9">
    <location>
        <begin position="1038"/>
        <end position="1061"/>
    </location>
</feature>
<feature type="region of interest" description="Disordered" evidence="8">
    <location>
        <begin position="1693"/>
        <end position="1716"/>
    </location>
</feature>
<dbReference type="Gene3D" id="1.10.287.70">
    <property type="match status" value="1"/>
</dbReference>
<feature type="repeat" description="ANK" evidence="7">
    <location>
        <begin position="457"/>
        <end position="489"/>
    </location>
</feature>
<gene>
    <name evidence="11" type="ORF">GRG538_LOCUS12351</name>
</gene>
<dbReference type="Pfam" id="PF00023">
    <property type="entry name" value="Ank"/>
    <property type="match status" value="1"/>
</dbReference>
<dbReference type="Pfam" id="PF00520">
    <property type="entry name" value="Ion_trans"/>
    <property type="match status" value="1"/>
</dbReference>
<keyword evidence="5 7" id="KW-0040">ANK repeat</keyword>
<sequence length="1792" mass="204860">MFYNHRTRALQNFYLRKQATTPANDSDNNPSKPSQESPPESSSMQSSDVVDDSNDVRDTSINISSPASPKTSHSLISKLTDAKKSLFGRTNVPDPFFSSATQNKALLTYILSEPNPQLEVIREFERSGAQLNSVTDEGNTVLHLLARAEIHSAESISIVEYLTKKGGCDPSKQNDYGWTAAHYALATRNTDLALILFKTMTDVNVPTCESHMDYPSQTYLLHVAARKNDSLSIRLLTKTYKARINVFDENGCTPLHISCYEDNIEALKALLENDADFQKGTRLNPFETPVCVCVKFQHDSCLKALFDLTPNFNWKRYFSQLPRSPLLCDFPSIDSIELLVQHSLDINTCDEHGNTFVHYLVHKKDIDYAKYVEKLIEKSADFNQQNQLGRTPFLNALEQNNFQLLAVFLRHIDVTNINIVDTLLNTALHYCKYLHEKFIYDNVLTSNPSLLNAQNRDGQTPLHDAVLCDNYTFAQYLLQHNCDVTLTNKDGNTSLHLIARDDNVRMCKLLMKYTQIDLTVMNKLGKTPLHLACANEKANVAAILINKMNIEQMNLLDVQGRTPLHECVDNVNGSLARYLIRHGADENANDIRGNTVLHLTTEKGNIELVRTLLKSSNVDINQLNLDGQSPVSLAILYNHDDVCKLLLEQEKICIKSIDLKIAMQMNNYEIVRLLIEKDSNCLRVRSSTHGDMIIHTYMRSNLNNSLCLETLLSFISDSELLTYLSESSLTFGDNLLHIAAREDTPNALNSFLNISRVKFWFWANMMLTKNNDNKTPMELANEFKHYSIIKLINSKWKESYEHLSHSLRDGHCGVSPTGVTQAKRQCFNCQQTGFIQIDYQQGLRPCEKCNVCLYKSLDNSMQVFLALLFSDESSTIALDIMDSLIVINEVQKIVHLYLDHIEPWEEFDKIDLSESTSLINELVIATDIRKSRLKHRTKEKSIKAPLISSNTGTSPSPSPMLTNKTAISPPNNNSSGLNVPTYAPRPSITHKFRPDGTQFRSITPLEAIYYHERLDLITHPLIKGLIKWKWDNFAAKRFYIYLVLEMLFLISWTCSSLMTPFPIRYVYRFPDDIWRCILWAISITFLVWQIVQEMFDISYARQRYEDYIIWESERTKNRIDLISKNKYKSNISGQSSQPGDKKADTLAKLNANTGEVEHVVFDNATANITVNPTLPNLRSHHSQHYPLPPAIPTMIKGKPTESNPAQQIPIDVIVSAPDSSNNPISSTIIKRIGLDTSFAPPTTSHRRGSRLIRFAQHFQDRARTRLKSYYMYYSLNNLFDWIVYILCLLTIITHAIDINTHTVFRARIHMYIASVTVLCIWFRFMVFFRTITISAKTLRSKLVEIKLGELVIMVRMMFDDIIRFLMVFLFLLAPYAFVFYAVFGGQQIIHNDYEKSPELCEYALLHCSLYELEIPYDGTPDSFRNRGQYIFNSSVTDLDQAKCFNATSACRIVQPNGFESFYSLLFSIFRIALVDDIPIDSFTAIDRYFASFVCGTYLLFTAILSINIFIGLISNALQTEAFSTVEARFLLERTEVILNYEWRLSKRRRSQIQELIHRFCSPLQLNWKDINFDAYGQSREEQQSKALTSFRQTIDKQNVQFDTFRIQLQQKLSNIETTLTKVQPSAKTLSLREIAIEKSRSNTPVPSRRPSFRESSAEKLPVPQQGLSPLPINNQSLIFEEITRLRELIEEKFPGQPDQLTSDSVTSSSPTRQSVPQIYPPRQQLFVDTRALLPVNTESHMQTYPQDLSERVTDLQLAVNRLHQDVHAIRQVIERMSPLSTSLILGRTTGLK</sequence>
<evidence type="ECO:0000256" key="3">
    <source>
        <dbReference type="ARBA" id="ARBA00022737"/>
    </source>
</evidence>
<feature type="transmembrane region" description="Helical" evidence="9">
    <location>
        <begin position="1073"/>
        <end position="1091"/>
    </location>
</feature>
<evidence type="ECO:0000256" key="6">
    <source>
        <dbReference type="ARBA" id="ARBA00023136"/>
    </source>
</evidence>
<evidence type="ECO:0000256" key="5">
    <source>
        <dbReference type="ARBA" id="ARBA00023043"/>
    </source>
</evidence>
<dbReference type="GO" id="GO:0005216">
    <property type="term" value="F:monoatomic ion channel activity"/>
    <property type="evidence" value="ECO:0007669"/>
    <property type="project" value="InterPro"/>
</dbReference>
<dbReference type="PANTHER" id="PTHR24123">
    <property type="entry name" value="ANKYRIN REPEAT-CONTAINING"/>
    <property type="match status" value="1"/>
</dbReference>
<organism evidence="11 12">
    <name type="scientific">Rotaria socialis</name>
    <dbReference type="NCBI Taxonomy" id="392032"/>
    <lineage>
        <taxon>Eukaryota</taxon>
        <taxon>Metazoa</taxon>
        <taxon>Spiralia</taxon>
        <taxon>Gnathifera</taxon>
        <taxon>Rotifera</taxon>
        <taxon>Eurotatoria</taxon>
        <taxon>Bdelloidea</taxon>
        <taxon>Philodinida</taxon>
        <taxon>Philodinidae</taxon>
        <taxon>Rotaria</taxon>
    </lineage>
</organism>
<dbReference type="SMART" id="SM00248">
    <property type="entry name" value="ANK"/>
    <property type="match status" value="16"/>
</dbReference>
<protein>
    <recommendedName>
        <fullName evidence="10">Ion transport domain-containing protein</fullName>
    </recommendedName>
</protein>
<dbReference type="SUPFAM" id="SSF48403">
    <property type="entry name" value="Ankyrin repeat"/>
    <property type="match status" value="3"/>
</dbReference>
<keyword evidence="2 9" id="KW-0812">Transmembrane</keyword>
<feature type="repeat" description="ANK" evidence="7">
    <location>
        <begin position="352"/>
        <end position="387"/>
    </location>
</feature>
<feature type="domain" description="Ion transport" evidence="10">
    <location>
        <begin position="1274"/>
        <end position="1520"/>
    </location>
</feature>
<feature type="region of interest" description="Disordered" evidence="8">
    <location>
        <begin position="1635"/>
        <end position="1667"/>
    </location>
</feature>
<feature type="transmembrane region" description="Helical" evidence="9">
    <location>
        <begin position="1308"/>
        <end position="1331"/>
    </location>
</feature>
<evidence type="ECO:0000256" key="8">
    <source>
        <dbReference type="SAM" id="MobiDB-lite"/>
    </source>
</evidence>
<comment type="subcellular location">
    <subcellularLocation>
        <location evidence="1">Membrane</location>
        <topology evidence="1">Multi-pass membrane protein</topology>
    </subcellularLocation>
</comment>
<feature type="compositionally biased region" description="Low complexity" evidence="8">
    <location>
        <begin position="29"/>
        <end position="48"/>
    </location>
</feature>
<feature type="compositionally biased region" description="Polar residues" evidence="8">
    <location>
        <begin position="59"/>
        <end position="75"/>
    </location>
</feature>
<dbReference type="Gene3D" id="1.25.40.20">
    <property type="entry name" value="Ankyrin repeat-containing domain"/>
    <property type="match status" value="5"/>
</dbReference>
<dbReference type="EMBL" id="CAJNYT010001738">
    <property type="protein sequence ID" value="CAF3427554.1"/>
    <property type="molecule type" value="Genomic_DNA"/>
</dbReference>
<feature type="transmembrane region" description="Helical" evidence="9">
    <location>
        <begin position="1270"/>
        <end position="1296"/>
    </location>
</feature>
<feature type="region of interest" description="Disordered" evidence="8">
    <location>
        <begin position="13"/>
        <end position="75"/>
    </location>
</feature>
<evidence type="ECO:0000256" key="4">
    <source>
        <dbReference type="ARBA" id="ARBA00022989"/>
    </source>
</evidence>
<accession>A0A818CVE1</accession>
<dbReference type="PROSITE" id="PS50297">
    <property type="entry name" value="ANK_REP_REGION"/>
    <property type="match status" value="4"/>
</dbReference>
<feature type="region of interest" description="Disordered" evidence="8">
    <location>
        <begin position="944"/>
        <end position="980"/>
    </location>
</feature>
<feature type="transmembrane region" description="Helical" evidence="9">
    <location>
        <begin position="1361"/>
        <end position="1383"/>
    </location>
</feature>
<dbReference type="InterPro" id="IPR051165">
    <property type="entry name" value="Multifunctional_ANK_Repeat"/>
</dbReference>
<feature type="repeat" description="ANK" evidence="7">
    <location>
        <begin position="592"/>
        <end position="614"/>
    </location>
</feature>
<reference evidence="11" key="1">
    <citation type="submission" date="2021-02" db="EMBL/GenBank/DDBJ databases">
        <authorList>
            <person name="Nowell W R."/>
        </authorList>
    </citation>
    <scope>NUCLEOTIDE SEQUENCE</scope>
</reference>
<dbReference type="Proteomes" id="UP000663872">
    <property type="component" value="Unassembled WGS sequence"/>
</dbReference>
<evidence type="ECO:0000313" key="12">
    <source>
        <dbReference type="Proteomes" id="UP000663872"/>
    </source>
</evidence>
<keyword evidence="6 9" id="KW-0472">Membrane</keyword>
<dbReference type="Pfam" id="PF12796">
    <property type="entry name" value="Ank_2"/>
    <property type="match status" value="4"/>
</dbReference>
<evidence type="ECO:0000256" key="1">
    <source>
        <dbReference type="ARBA" id="ARBA00004141"/>
    </source>
</evidence>
<dbReference type="PANTHER" id="PTHR24123:SF141">
    <property type="entry name" value="ANKYRIN 2, ISOFORM U"/>
    <property type="match status" value="1"/>
</dbReference>
<feature type="compositionally biased region" description="Polar residues" evidence="8">
    <location>
        <begin position="960"/>
        <end position="978"/>
    </location>
</feature>
<dbReference type="InterPro" id="IPR036770">
    <property type="entry name" value="Ankyrin_rpt-contain_sf"/>
</dbReference>
<feature type="transmembrane region" description="Helical" evidence="9">
    <location>
        <begin position="1489"/>
        <end position="1513"/>
    </location>
</feature>
<evidence type="ECO:0000256" key="7">
    <source>
        <dbReference type="PROSITE-ProRule" id="PRU00023"/>
    </source>
</evidence>
<evidence type="ECO:0000313" key="11">
    <source>
        <dbReference type="EMBL" id="CAF3427554.1"/>
    </source>
</evidence>
<evidence type="ECO:0000256" key="9">
    <source>
        <dbReference type="SAM" id="Phobius"/>
    </source>
</evidence>
<evidence type="ECO:0000256" key="2">
    <source>
        <dbReference type="ARBA" id="ARBA00022692"/>
    </source>
</evidence>
<feature type="compositionally biased region" description="Polar residues" evidence="8">
    <location>
        <begin position="18"/>
        <end position="28"/>
    </location>
</feature>
<keyword evidence="3" id="KW-0677">Repeat</keyword>
<keyword evidence="4 9" id="KW-1133">Transmembrane helix</keyword>
<feature type="repeat" description="ANK" evidence="7">
    <location>
        <begin position="250"/>
        <end position="282"/>
    </location>
</feature>
<dbReference type="GO" id="GO:0016020">
    <property type="term" value="C:membrane"/>
    <property type="evidence" value="ECO:0007669"/>
    <property type="project" value="UniProtKB-SubCell"/>
</dbReference>
<dbReference type="InterPro" id="IPR005821">
    <property type="entry name" value="Ion_trans_dom"/>
</dbReference>
<comment type="caution">
    <text evidence="11">The sequence shown here is derived from an EMBL/GenBank/DDBJ whole genome shotgun (WGS) entry which is preliminary data.</text>
</comment>
<feature type="compositionally biased region" description="Polar residues" evidence="8">
    <location>
        <begin position="1698"/>
        <end position="1716"/>
    </location>
</feature>